<organism evidence="1 2">
    <name type="scientific">Hymenobacter ginkgonis</name>
    <dbReference type="NCBI Taxonomy" id="2682976"/>
    <lineage>
        <taxon>Bacteria</taxon>
        <taxon>Pseudomonadati</taxon>
        <taxon>Bacteroidota</taxon>
        <taxon>Cytophagia</taxon>
        <taxon>Cytophagales</taxon>
        <taxon>Hymenobacteraceae</taxon>
        <taxon>Hymenobacter</taxon>
    </lineage>
</organism>
<dbReference type="Proteomes" id="UP000441336">
    <property type="component" value="Unassembled WGS sequence"/>
</dbReference>
<reference evidence="1 2" key="1">
    <citation type="submission" date="2019-12" db="EMBL/GenBank/DDBJ databases">
        <title>Hymenobacter sp. HMF4947 Genome sequencing and assembly.</title>
        <authorList>
            <person name="Kang H."/>
            <person name="Cha I."/>
            <person name="Kim H."/>
            <person name="Joh K."/>
        </authorList>
    </citation>
    <scope>NUCLEOTIDE SEQUENCE [LARGE SCALE GENOMIC DNA]</scope>
    <source>
        <strain evidence="1 2">HMF4947</strain>
    </source>
</reference>
<sequence length="246" mass="28451">MDFDYWKARGVFFKDTEQEIDEFLATHYPSFSLASILEELEQAASKWGFEWGMRHVYTLTSGNLFIHYQYDDMEKSEEEGSLVVRRILKQPDASGKRASHEQLYIPNGMQNQTASRDLLRPFYKQYIAADIDYIDAFASEEGGGYALAKYGFSAIEPKEVFTILDEAIERGIPAASIDILRNQAVEFYDTRPVGTPFPIWQWSKTPFAKALLRGTRWHAVLNFHDRLQAQTFKAYLYPESKIFPLL</sequence>
<proteinExistence type="predicted"/>
<dbReference type="RefSeq" id="WP_157570089.1">
    <property type="nucleotide sequence ID" value="NZ_WQKZ01000015.1"/>
</dbReference>
<comment type="caution">
    <text evidence="1">The sequence shown here is derived from an EMBL/GenBank/DDBJ whole genome shotgun (WGS) entry which is preliminary data.</text>
</comment>
<accession>A0A7K1TLS1</accession>
<protein>
    <submittedName>
        <fullName evidence="1">Uncharacterized protein</fullName>
    </submittedName>
</protein>
<gene>
    <name evidence="1" type="ORF">GO988_23515</name>
</gene>
<dbReference type="EMBL" id="WQKZ01000015">
    <property type="protein sequence ID" value="MVN79312.1"/>
    <property type="molecule type" value="Genomic_DNA"/>
</dbReference>
<keyword evidence="2" id="KW-1185">Reference proteome</keyword>
<evidence type="ECO:0000313" key="1">
    <source>
        <dbReference type="EMBL" id="MVN79312.1"/>
    </source>
</evidence>
<name>A0A7K1TLS1_9BACT</name>
<dbReference type="AlphaFoldDB" id="A0A7K1TLS1"/>
<evidence type="ECO:0000313" key="2">
    <source>
        <dbReference type="Proteomes" id="UP000441336"/>
    </source>
</evidence>